<proteinExistence type="predicted"/>
<dbReference type="AlphaFoldDB" id="A0A5B8UPE3"/>
<evidence type="ECO:0000256" key="2">
    <source>
        <dbReference type="ARBA" id="ARBA00022679"/>
    </source>
</evidence>
<evidence type="ECO:0000313" key="5">
    <source>
        <dbReference type="Proteomes" id="UP000321204"/>
    </source>
</evidence>
<dbReference type="Gene3D" id="3.40.50.2000">
    <property type="entry name" value="Glycogen Phosphorylase B"/>
    <property type="match status" value="1"/>
</dbReference>
<protein>
    <submittedName>
        <fullName evidence="4">Glycosyltransferase family 4 protein</fullName>
    </submittedName>
</protein>
<dbReference type="Proteomes" id="UP000321204">
    <property type="component" value="Chromosome"/>
</dbReference>
<feature type="domain" description="Glycosyl transferase family 1" evidence="3">
    <location>
        <begin position="158"/>
        <end position="324"/>
    </location>
</feature>
<dbReference type="PANTHER" id="PTHR12526:SF629">
    <property type="entry name" value="TEICHURONIC ACID BIOSYNTHESIS GLYCOSYLTRANSFERASE TUAH-RELATED"/>
    <property type="match status" value="1"/>
</dbReference>
<organism evidence="4 5">
    <name type="scientific">Flavisolibacter ginsenosidimutans</name>
    <dbReference type="NCBI Taxonomy" id="661481"/>
    <lineage>
        <taxon>Bacteria</taxon>
        <taxon>Pseudomonadati</taxon>
        <taxon>Bacteroidota</taxon>
        <taxon>Chitinophagia</taxon>
        <taxon>Chitinophagales</taxon>
        <taxon>Chitinophagaceae</taxon>
        <taxon>Flavisolibacter</taxon>
    </lineage>
</organism>
<evidence type="ECO:0000256" key="1">
    <source>
        <dbReference type="ARBA" id="ARBA00022676"/>
    </source>
</evidence>
<dbReference type="KEGG" id="fgg:FSB75_06705"/>
<name>A0A5B8UPE3_9BACT</name>
<dbReference type="PANTHER" id="PTHR12526">
    <property type="entry name" value="GLYCOSYLTRANSFERASE"/>
    <property type="match status" value="1"/>
</dbReference>
<dbReference type="OrthoDB" id="9813214at2"/>
<keyword evidence="2 4" id="KW-0808">Transferase</keyword>
<dbReference type="GO" id="GO:0016757">
    <property type="term" value="F:glycosyltransferase activity"/>
    <property type="evidence" value="ECO:0007669"/>
    <property type="project" value="UniProtKB-KW"/>
</dbReference>
<keyword evidence="1" id="KW-0328">Glycosyltransferase</keyword>
<keyword evidence="5" id="KW-1185">Reference proteome</keyword>
<evidence type="ECO:0000313" key="4">
    <source>
        <dbReference type="EMBL" id="QEC58463.1"/>
    </source>
</evidence>
<dbReference type="InterPro" id="IPR001296">
    <property type="entry name" value="Glyco_trans_1"/>
</dbReference>
<dbReference type="EMBL" id="CP042433">
    <property type="protein sequence ID" value="QEC58463.1"/>
    <property type="molecule type" value="Genomic_DNA"/>
</dbReference>
<accession>A0A5B8UPE3</accession>
<dbReference type="Pfam" id="PF00534">
    <property type="entry name" value="Glycos_transf_1"/>
    <property type="match status" value="1"/>
</dbReference>
<reference evidence="4 5" key="1">
    <citation type="journal article" date="2015" name="Int. J. Syst. Evol. Microbiol.">
        <title>Flavisolibacter ginsenosidimutans sp. nov., with ginsenoside-converting activity isolated from soil used for cultivating ginseng.</title>
        <authorList>
            <person name="Zhao Y."/>
            <person name="Liu Q."/>
            <person name="Kang M.S."/>
            <person name="Jin F."/>
            <person name="Yu H."/>
            <person name="Im W.T."/>
        </authorList>
    </citation>
    <scope>NUCLEOTIDE SEQUENCE [LARGE SCALE GENOMIC DNA]</scope>
    <source>
        <strain evidence="4 5">Gsoil 636</strain>
    </source>
</reference>
<gene>
    <name evidence="4" type="ORF">FSB75_06705</name>
</gene>
<sequence length="345" mass="40072">MQRICTSLSNGGYQITLVGRKLKSSVPLQRKPYAQKRLRCFFNKGFLFYSEYNLRLFFFLLAKKMDAVCAIDLDTVLPCYFVSLLRKKKKVYDAHELFCEMKEVVSRPQVHKLWKAVEKFCVPKFAQGYTVNANIRDILKEEYGVHYEVIKNVPLLQEKPPPAQPENFILYQGAVNEGRSFETLIPAFQWINVPFFIYGDGNFLSQAKVLIKENKLEEKIFLKGKAEPGELKKITPHALLGISVFENKGKSNYYSLANRFFDYMHAGVPQLCVDYPAYREINDEYKVAVLTNDLSSPSLAEKINAVIHDEALMDELRQNCIRAREKFNWQAEEKILLQFYQHLFA</sequence>
<evidence type="ECO:0000259" key="3">
    <source>
        <dbReference type="Pfam" id="PF00534"/>
    </source>
</evidence>
<dbReference type="SUPFAM" id="SSF53756">
    <property type="entry name" value="UDP-Glycosyltransferase/glycogen phosphorylase"/>
    <property type="match status" value="1"/>
</dbReference>